<gene>
    <name evidence="5" type="ORF">Afil01_44910</name>
</gene>
<dbReference type="Pfam" id="PF00011">
    <property type="entry name" value="HSP20"/>
    <property type="match status" value="1"/>
</dbReference>
<comment type="caution">
    <text evidence="5">The sequence shown here is derived from an EMBL/GenBank/DDBJ whole genome shotgun (WGS) entry which is preliminary data.</text>
</comment>
<dbReference type="CDD" id="cd06464">
    <property type="entry name" value="ACD_sHsps-like"/>
    <property type="match status" value="1"/>
</dbReference>
<dbReference type="PROSITE" id="PS01031">
    <property type="entry name" value="SHSP"/>
    <property type="match status" value="1"/>
</dbReference>
<dbReference type="Proteomes" id="UP001165079">
    <property type="component" value="Unassembled WGS sequence"/>
</dbReference>
<evidence type="ECO:0000256" key="1">
    <source>
        <dbReference type="PROSITE-ProRule" id="PRU00285"/>
    </source>
</evidence>
<proteinExistence type="inferred from homology"/>
<feature type="domain" description="SHSP" evidence="4">
    <location>
        <begin position="29"/>
        <end position="143"/>
    </location>
</feature>
<dbReference type="AlphaFoldDB" id="A0A9W6WAI1"/>
<accession>A0A9W6WAI1</accession>
<organism evidence="5 6">
    <name type="scientific">Actinorhabdospora filicis</name>
    <dbReference type="NCBI Taxonomy" id="1785913"/>
    <lineage>
        <taxon>Bacteria</taxon>
        <taxon>Bacillati</taxon>
        <taxon>Actinomycetota</taxon>
        <taxon>Actinomycetes</taxon>
        <taxon>Micromonosporales</taxon>
        <taxon>Micromonosporaceae</taxon>
        <taxon>Actinorhabdospora</taxon>
    </lineage>
</organism>
<protein>
    <recommendedName>
        <fullName evidence="4">SHSP domain-containing protein</fullName>
    </recommendedName>
</protein>
<dbReference type="PANTHER" id="PTHR11527">
    <property type="entry name" value="HEAT-SHOCK PROTEIN 20 FAMILY MEMBER"/>
    <property type="match status" value="1"/>
</dbReference>
<evidence type="ECO:0000313" key="5">
    <source>
        <dbReference type="EMBL" id="GLZ79684.1"/>
    </source>
</evidence>
<evidence type="ECO:0000259" key="4">
    <source>
        <dbReference type="PROSITE" id="PS01031"/>
    </source>
</evidence>
<dbReference type="SUPFAM" id="SSF49764">
    <property type="entry name" value="HSP20-like chaperones"/>
    <property type="match status" value="1"/>
</dbReference>
<dbReference type="InterPro" id="IPR031107">
    <property type="entry name" value="Small_HSP"/>
</dbReference>
<reference evidence="5" key="1">
    <citation type="submission" date="2023-03" db="EMBL/GenBank/DDBJ databases">
        <title>Actinorhabdospora filicis NBRC 111898.</title>
        <authorList>
            <person name="Ichikawa N."/>
            <person name="Sato H."/>
            <person name="Tonouchi N."/>
        </authorList>
    </citation>
    <scope>NUCLEOTIDE SEQUENCE</scope>
    <source>
        <strain evidence="5">NBRC 111898</strain>
    </source>
</reference>
<dbReference type="InterPro" id="IPR008978">
    <property type="entry name" value="HSP20-like_chaperone"/>
</dbReference>
<name>A0A9W6WAI1_9ACTN</name>
<dbReference type="InterPro" id="IPR002068">
    <property type="entry name" value="A-crystallin/Hsp20_dom"/>
</dbReference>
<feature type="compositionally biased region" description="Basic and acidic residues" evidence="3">
    <location>
        <begin position="149"/>
        <end position="165"/>
    </location>
</feature>
<evidence type="ECO:0000313" key="6">
    <source>
        <dbReference type="Proteomes" id="UP001165079"/>
    </source>
</evidence>
<evidence type="ECO:0000256" key="3">
    <source>
        <dbReference type="SAM" id="MobiDB-lite"/>
    </source>
</evidence>
<comment type="similarity">
    <text evidence="1 2">Belongs to the small heat shock protein (HSP20) family.</text>
</comment>
<sequence>MALINRDPFSALSRLDSTFDEVIRQSFGPRAQHFVPGVDMATDGADVVVSMELPGVRPEDVDIEIAEGRLTVSGERKDTVDAERGRLLVRELRYGSFRRTFQLPDGVNAERVDASFDHGVLRIRVRDVTRPVERPRKIAIRSGSGGDVKQIEGEARVNERSGKVK</sequence>
<dbReference type="RefSeq" id="WP_285664833.1">
    <property type="nucleotide sequence ID" value="NZ_BSTX01000003.1"/>
</dbReference>
<evidence type="ECO:0000256" key="2">
    <source>
        <dbReference type="RuleBase" id="RU003616"/>
    </source>
</evidence>
<dbReference type="Gene3D" id="2.60.40.790">
    <property type="match status" value="1"/>
</dbReference>
<feature type="region of interest" description="Disordered" evidence="3">
    <location>
        <begin position="140"/>
        <end position="165"/>
    </location>
</feature>
<keyword evidence="6" id="KW-1185">Reference proteome</keyword>
<dbReference type="EMBL" id="BSTX01000003">
    <property type="protein sequence ID" value="GLZ79684.1"/>
    <property type="molecule type" value="Genomic_DNA"/>
</dbReference>